<feature type="transmembrane region" description="Helical" evidence="8">
    <location>
        <begin position="290"/>
        <end position="323"/>
    </location>
</feature>
<accession>A0ABU1UDR0</accession>
<feature type="domain" description="ABC transmembrane type-1" evidence="9">
    <location>
        <begin position="50"/>
        <end position="259"/>
    </location>
</feature>
<proteinExistence type="inferred from homology"/>
<dbReference type="Gene3D" id="1.10.3720.10">
    <property type="entry name" value="MetI-like"/>
    <property type="match status" value="2"/>
</dbReference>
<evidence type="ECO:0000256" key="4">
    <source>
        <dbReference type="ARBA" id="ARBA00022519"/>
    </source>
</evidence>
<sequence>MLIVVLLAIMVFFTVIPVLLVIGMSLEGEGGFTLENWQRTFARPGFGEALWNTFTLSFVRQLIGTVLGIGIAWLLARTNIPGAQVLEYGFWIAVFLPSLTVTLSWILVFDPKTGFANSFWTALGLGEGPFNIYSWWGIVWVQLLSSTLPIKVMLLTPLLRNLDSTYEEASRSTGASDLRTMWKITARLIAPTVLVTVVLGLIRGLEAFEVELILGLPARIDVISTMLYRTVRSNPPDYGGAAVIAVFALLVMIPVVLMQRWYSEKNSFATVSGKFRSDIRPLGRAKWPAFVIVCAIVLTMTVLPIAMLVMGSFMKFFGFFGIADPWTLDHWTKVVTGPTFGPAFFNSMVISVGTAILAMVVFSAIAYLLVRQRFRGRAGLDFMVWLPSLLPGVVLGLAYVVFFLRVPFLRPLYGTLTLLLVVTALGVMTLSVQMLKGSITQIGTELEEASSSVGAGWLYTFRKVVLPIVGPSVIVVGVLAFTAAARTTGLLVLLSTGKNQPLSVLQLSQMADGNLSGAAVVGVFLLLMSVGVAAIARMFGYQAKGM</sequence>
<dbReference type="Pfam" id="PF00528">
    <property type="entry name" value="BPD_transp_1"/>
    <property type="match status" value="2"/>
</dbReference>
<feature type="domain" description="ABC transmembrane type-1" evidence="9">
    <location>
        <begin position="344"/>
        <end position="536"/>
    </location>
</feature>
<evidence type="ECO:0000313" key="10">
    <source>
        <dbReference type="EMBL" id="MDR7083288.1"/>
    </source>
</evidence>
<comment type="similarity">
    <text evidence="8">Belongs to the binding-protein-dependent transport system permease family.</text>
</comment>
<keyword evidence="2 8" id="KW-0813">Transport</keyword>
<dbReference type="RefSeq" id="WP_310057749.1">
    <property type="nucleotide sequence ID" value="NZ_JAVDVQ010000010.1"/>
</dbReference>
<feature type="transmembrane region" description="Helical" evidence="8">
    <location>
        <begin position="188"/>
        <end position="205"/>
    </location>
</feature>
<gene>
    <name evidence="10" type="ORF">J2X01_002582</name>
</gene>
<keyword evidence="3" id="KW-1003">Cell membrane</keyword>
<feature type="transmembrane region" description="Helical" evidence="8">
    <location>
        <begin position="88"/>
        <end position="108"/>
    </location>
</feature>
<protein>
    <submittedName>
        <fullName evidence="10">Iron(III) transport system permease protein</fullName>
    </submittedName>
</protein>
<evidence type="ECO:0000259" key="9">
    <source>
        <dbReference type="PROSITE" id="PS50928"/>
    </source>
</evidence>
<evidence type="ECO:0000256" key="7">
    <source>
        <dbReference type="ARBA" id="ARBA00023136"/>
    </source>
</evidence>
<dbReference type="PANTHER" id="PTHR43357">
    <property type="entry name" value="INNER MEMBRANE ABC TRANSPORTER PERMEASE PROTEIN YDCV"/>
    <property type="match status" value="1"/>
</dbReference>
<dbReference type="PROSITE" id="PS50928">
    <property type="entry name" value="ABC_TM1"/>
    <property type="match status" value="2"/>
</dbReference>
<dbReference type="CDD" id="cd06261">
    <property type="entry name" value="TM_PBP2"/>
    <property type="match status" value="2"/>
</dbReference>
<feature type="transmembrane region" description="Helical" evidence="8">
    <location>
        <begin position="515"/>
        <end position="536"/>
    </location>
</feature>
<keyword evidence="6 8" id="KW-1133">Transmembrane helix</keyword>
<feature type="transmembrane region" description="Helical" evidence="8">
    <location>
        <begin position="49"/>
        <end position="76"/>
    </location>
</feature>
<feature type="transmembrane region" description="Helical" evidence="8">
    <location>
        <begin position="468"/>
        <end position="495"/>
    </location>
</feature>
<organism evidence="10 11">
    <name type="scientific">Arthrobacter ginsengisoli</name>
    <dbReference type="NCBI Taxonomy" id="1356565"/>
    <lineage>
        <taxon>Bacteria</taxon>
        <taxon>Bacillati</taxon>
        <taxon>Actinomycetota</taxon>
        <taxon>Actinomycetes</taxon>
        <taxon>Micrococcales</taxon>
        <taxon>Micrococcaceae</taxon>
        <taxon>Arthrobacter</taxon>
    </lineage>
</organism>
<feature type="transmembrane region" description="Helical" evidence="8">
    <location>
        <begin position="238"/>
        <end position="257"/>
    </location>
</feature>
<dbReference type="EMBL" id="JAVDVQ010000010">
    <property type="protein sequence ID" value="MDR7083288.1"/>
    <property type="molecule type" value="Genomic_DNA"/>
</dbReference>
<evidence type="ECO:0000256" key="5">
    <source>
        <dbReference type="ARBA" id="ARBA00022692"/>
    </source>
</evidence>
<feature type="transmembrane region" description="Helical" evidence="8">
    <location>
        <begin position="382"/>
        <end position="406"/>
    </location>
</feature>
<evidence type="ECO:0000256" key="6">
    <source>
        <dbReference type="ARBA" id="ARBA00022989"/>
    </source>
</evidence>
<feature type="transmembrane region" description="Helical" evidence="8">
    <location>
        <begin position="412"/>
        <end position="432"/>
    </location>
</feature>
<keyword evidence="5 8" id="KW-0812">Transmembrane</keyword>
<dbReference type="InterPro" id="IPR000515">
    <property type="entry name" value="MetI-like"/>
</dbReference>
<keyword evidence="11" id="KW-1185">Reference proteome</keyword>
<comment type="subcellular location">
    <subcellularLocation>
        <location evidence="1">Cell inner membrane</location>
        <topology evidence="1">Multi-pass membrane protein</topology>
    </subcellularLocation>
    <subcellularLocation>
        <location evidence="8">Cell membrane</location>
        <topology evidence="8">Multi-pass membrane protein</topology>
    </subcellularLocation>
</comment>
<reference evidence="10 11" key="1">
    <citation type="submission" date="2023-07" db="EMBL/GenBank/DDBJ databases">
        <title>Sorghum-associated microbial communities from plants grown in Nebraska, USA.</title>
        <authorList>
            <person name="Schachtman D."/>
        </authorList>
    </citation>
    <scope>NUCLEOTIDE SEQUENCE [LARGE SCALE GENOMIC DNA]</scope>
    <source>
        <strain evidence="10 11">BE167</strain>
    </source>
</reference>
<keyword evidence="4" id="KW-0997">Cell inner membrane</keyword>
<evidence type="ECO:0000313" key="11">
    <source>
        <dbReference type="Proteomes" id="UP001252243"/>
    </source>
</evidence>
<name>A0ABU1UDR0_9MICC</name>
<evidence type="ECO:0000256" key="8">
    <source>
        <dbReference type="RuleBase" id="RU363032"/>
    </source>
</evidence>
<evidence type="ECO:0000256" key="1">
    <source>
        <dbReference type="ARBA" id="ARBA00004429"/>
    </source>
</evidence>
<evidence type="ECO:0000256" key="3">
    <source>
        <dbReference type="ARBA" id="ARBA00022475"/>
    </source>
</evidence>
<dbReference type="Proteomes" id="UP001252243">
    <property type="component" value="Unassembled WGS sequence"/>
</dbReference>
<dbReference type="PANTHER" id="PTHR43357:SF4">
    <property type="entry name" value="INNER MEMBRANE ABC TRANSPORTER PERMEASE PROTEIN YDCV"/>
    <property type="match status" value="1"/>
</dbReference>
<evidence type="ECO:0000256" key="2">
    <source>
        <dbReference type="ARBA" id="ARBA00022448"/>
    </source>
</evidence>
<comment type="caution">
    <text evidence="10">The sequence shown here is derived from an EMBL/GenBank/DDBJ whole genome shotgun (WGS) entry which is preliminary data.</text>
</comment>
<keyword evidence="7 8" id="KW-0472">Membrane</keyword>
<dbReference type="InterPro" id="IPR035906">
    <property type="entry name" value="MetI-like_sf"/>
</dbReference>
<feature type="transmembrane region" description="Helical" evidence="8">
    <location>
        <begin position="343"/>
        <end position="370"/>
    </location>
</feature>
<dbReference type="SUPFAM" id="SSF161098">
    <property type="entry name" value="MetI-like"/>
    <property type="match status" value="2"/>
</dbReference>